<evidence type="ECO:0000313" key="1">
    <source>
        <dbReference type="EnsemblPlants" id="AUR62020694-RA:cds"/>
    </source>
</evidence>
<reference evidence="1" key="1">
    <citation type="journal article" date="2017" name="Nature">
        <title>The genome of Chenopodium quinoa.</title>
        <authorList>
            <person name="Jarvis D.E."/>
            <person name="Ho Y.S."/>
            <person name="Lightfoot D.J."/>
            <person name="Schmoeckel S.M."/>
            <person name="Li B."/>
            <person name="Borm T.J.A."/>
            <person name="Ohyanagi H."/>
            <person name="Mineta K."/>
            <person name="Michell C.T."/>
            <person name="Saber N."/>
            <person name="Kharbatia N.M."/>
            <person name="Rupper R.R."/>
            <person name="Sharp A.R."/>
            <person name="Dally N."/>
            <person name="Boughton B.A."/>
            <person name="Woo Y.H."/>
            <person name="Gao G."/>
            <person name="Schijlen E.G.W.M."/>
            <person name="Guo X."/>
            <person name="Momin A.A."/>
            <person name="Negrao S."/>
            <person name="Al-Babili S."/>
            <person name="Gehring C."/>
            <person name="Roessner U."/>
            <person name="Jung C."/>
            <person name="Murphy K."/>
            <person name="Arold S.T."/>
            <person name="Gojobori T."/>
            <person name="van der Linden C.G."/>
            <person name="van Loo E.N."/>
            <person name="Jellen E.N."/>
            <person name="Maughan P.J."/>
            <person name="Tester M."/>
        </authorList>
    </citation>
    <scope>NUCLEOTIDE SEQUENCE [LARGE SCALE GENOMIC DNA]</scope>
    <source>
        <strain evidence="1">cv. PI 614886</strain>
    </source>
</reference>
<dbReference type="PANTHER" id="PTHR34131">
    <property type="entry name" value="(RAP ANNOTATION RELEASE2) GALACTOSE-BINDING LIKE DOMAIN CONTAINING PROTEIN"/>
    <property type="match status" value="1"/>
</dbReference>
<dbReference type="PANTHER" id="PTHR34131:SF2">
    <property type="entry name" value="FAMILY PROTEIN, PUTATIVE (DUF1997)-RELATED"/>
    <property type="match status" value="1"/>
</dbReference>
<accession>A0A803LYZ3</accession>
<dbReference type="Gramene" id="AUR62020694-RA">
    <property type="protein sequence ID" value="AUR62020694-RA:cds"/>
    <property type="gene ID" value="AUR62020694"/>
</dbReference>
<protein>
    <submittedName>
        <fullName evidence="1">Uncharacterized protein</fullName>
    </submittedName>
</protein>
<dbReference type="EnsemblPlants" id="AUR62020694-RA">
    <property type="protein sequence ID" value="AUR62020694-RA:cds"/>
    <property type="gene ID" value="AUR62020694"/>
</dbReference>
<evidence type="ECO:0000313" key="2">
    <source>
        <dbReference type="Proteomes" id="UP000596660"/>
    </source>
</evidence>
<keyword evidence="2" id="KW-1185">Reference proteome</keyword>
<proteinExistence type="predicted"/>
<organism evidence="1 2">
    <name type="scientific">Chenopodium quinoa</name>
    <name type="common">Quinoa</name>
    <dbReference type="NCBI Taxonomy" id="63459"/>
    <lineage>
        <taxon>Eukaryota</taxon>
        <taxon>Viridiplantae</taxon>
        <taxon>Streptophyta</taxon>
        <taxon>Embryophyta</taxon>
        <taxon>Tracheophyta</taxon>
        <taxon>Spermatophyta</taxon>
        <taxon>Magnoliopsida</taxon>
        <taxon>eudicotyledons</taxon>
        <taxon>Gunneridae</taxon>
        <taxon>Pentapetalae</taxon>
        <taxon>Caryophyllales</taxon>
        <taxon>Chenopodiaceae</taxon>
        <taxon>Chenopodioideae</taxon>
        <taxon>Atripliceae</taxon>
        <taxon>Chenopodium</taxon>
    </lineage>
</organism>
<name>A0A803LYZ3_CHEQI</name>
<sequence>NNASREIEAQMRLKKLDFDMERERRKQKQVELHQKQVEIQERRLNYEMLQDLMAKGPDLTPDEEAYKEELRALLYGRRSMKVVDVIQVIKDDSTNSEVKRALLGAKKKERIKLPSYKNACVGEMYHISQFLKHPTGVEAMLNVNALESYVLIDTNTYRCKLPSIQLLNFEVAPVLDLQVTPASECCIVELLSCKFEGSEIVENQNQYFSATMKNFISWNITGSESFLEVDVKLNITLEIYNQPFTLLPVSTVERPGNLVLQALLDRFVPLLLQQLLQDYDAWLTQQRRNLP</sequence>
<dbReference type="AlphaFoldDB" id="A0A803LYZ3"/>
<dbReference type="InterPro" id="IPR018971">
    <property type="entry name" value="DUF1997"/>
</dbReference>
<dbReference type="OMA" id="FQFQECS"/>
<reference evidence="1" key="2">
    <citation type="submission" date="2021-03" db="UniProtKB">
        <authorList>
            <consortium name="EnsemblPlants"/>
        </authorList>
    </citation>
    <scope>IDENTIFICATION</scope>
</reference>
<dbReference type="Pfam" id="PF09366">
    <property type="entry name" value="DUF1997"/>
    <property type="match status" value="1"/>
</dbReference>
<dbReference type="Proteomes" id="UP000596660">
    <property type="component" value="Unplaced"/>
</dbReference>